<dbReference type="AlphaFoldDB" id="A0A0D7ATY5"/>
<feature type="domain" description="C2H2-type" evidence="11">
    <location>
        <begin position="98"/>
        <end position="127"/>
    </location>
</feature>
<keyword evidence="8" id="KW-0539">Nucleus</keyword>
<dbReference type="Proteomes" id="UP000054007">
    <property type="component" value="Unassembled WGS sequence"/>
</dbReference>
<gene>
    <name evidence="12" type="ORF">CYLTODRAFT_439053</name>
</gene>
<dbReference type="SMART" id="SM00355">
    <property type="entry name" value="ZnF_C2H2"/>
    <property type="match status" value="10"/>
</dbReference>
<feature type="domain" description="C2H2-type" evidence="11">
    <location>
        <begin position="157"/>
        <end position="187"/>
    </location>
</feature>
<dbReference type="Pfam" id="PF00096">
    <property type="entry name" value="zf-C2H2"/>
    <property type="match status" value="1"/>
</dbReference>
<keyword evidence="2" id="KW-0479">Metal-binding</keyword>
<dbReference type="OrthoDB" id="427030at2759"/>
<evidence type="ECO:0000256" key="1">
    <source>
        <dbReference type="ARBA" id="ARBA00004123"/>
    </source>
</evidence>
<evidence type="ECO:0000256" key="6">
    <source>
        <dbReference type="ARBA" id="ARBA00023015"/>
    </source>
</evidence>
<dbReference type="PANTHER" id="PTHR46179">
    <property type="entry name" value="ZINC FINGER PROTEIN"/>
    <property type="match status" value="1"/>
</dbReference>
<feature type="domain" description="C2H2-type" evidence="11">
    <location>
        <begin position="340"/>
        <end position="370"/>
    </location>
</feature>
<dbReference type="Gene3D" id="3.30.160.60">
    <property type="entry name" value="Classic Zinc Finger"/>
    <property type="match status" value="7"/>
</dbReference>
<feature type="non-terminal residue" evidence="12">
    <location>
        <position position="1"/>
    </location>
</feature>
<feature type="compositionally biased region" description="Basic and acidic residues" evidence="10">
    <location>
        <begin position="279"/>
        <end position="288"/>
    </location>
</feature>
<dbReference type="FunFam" id="3.30.160.60:FF:001102">
    <property type="entry name" value="Transcription factor IIIA"/>
    <property type="match status" value="1"/>
</dbReference>
<dbReference type="PANTHER" id="PTHR46179:SF13">
    <property type="entry name" value="C2H2-TYPE DOMAIN-CONTAINING PROTEIN"/>
    <property type="match status" value="1"/>
</dbReference>
<evidence type="ECO:0000256" key="5">
    <source>
        <dbReference type="ARBA" id="ARBA00022833"/>
    </source>
</evidence>
<evidence type="ECO:0000256" key="4">
    <source>
        <dbReference type="ARBA" id="ARBA00022771"/>
    </source>
</evidence>
<evidence type="ECO:0000256" key="8">
    <source>
        <dbReference type="ARBA" id="ARBA00023242"/>
    </source>
</evidence>
<dbReference type="SUPFAM" id="SSF57667">
    <property type="entry name" value="beta-beta-alpha zinc fingers"/>
    <property type="match status" value="5"/>
</dbReference>
<feature type="region of interest" description="Disordered" evidence="10">
    <location>
        <begin position="363"/>
        <end position="393"/>
    </location>
</feature>
<feature type="compositionally biased region" description="Basic residues" evidence="10">
    <location>
        <begin position="383"/>
        <end position="393"/>
    </location>
</feature>
<keyword evidence="7" id="KW-0804">Transcription</keyword>
<feature type="domain" description="C2H2-type" evidence="11">
    <location>
        <begin position="128"/>
        <end position="157"/>
    </location>
</feature>
<feature type="region of interest" description="Disordered" evidence="10">
    <location>
        <begin position="26"/>
        <end position="46"/>
    </location>
</feature>
<organism evidence="12 13">
    <name type="scientific">Cylindrobasidium torrendii FP15055 ss-10</name>
    <dbReference type="NCBI Taxonomy" id="1314674"/>
    <lineage>
        <taxon>Eukaryota</taxon>
        <taxon>Fungi</taxon>
        <taxon>Dikarya</taxon>
        <taxon>Basidiomycota</taxon>
        <taxon>Agaricomycotina</taxon>
        <taxon>Agaricomycetes</taxon>
        <taxon>Agaricomycetidae</taxon>
        <taxon>Agaricales</taxon>
        <taxon>Marasmiineae</taxon>
        <taxon>Physalacriaceae</taxon>
        <taxon>Cylindrobasidium</taxon>
    </lineage>
</organism>
<dbReference type="PROSITE" id="PS00028">
    <property type="entry name" value="ZINC_FINGER_C2H2_1"/>
    <property type="match status" value="7"/>
</dbReference>
<keyword evidence="4 9" id="KW-0863">Zinc-finger</keyword>
<protein>
    <recommendedName>
        <fullName evidence="11">C2H2-type domain-containing protein</fullName>
    </recommendedName>
</protein>
<dbReference type="GO" id="GO:0006357">
    <property type="term" value="P:regulation of transcription by RNA polymerase II"/>
    <property type="evidence" value="ECO:0007669"/>
    <property type="project" value="TreeGrafter"/>
</dbReference>
<feature type="region of interest" description="Disordered" evidence="10">
    <location>
        <begin position="279"/>
        <end position="305"/>
    </location>
</feature>
<dbReference type="InterPro" id="IPR013087">
    <property type="entry name" value="Znf_C2H2_type"/>
</dbReference>
<feature type="domain" description="C2H2-type" evidence="11">
    <location>
        <begin position="190"/>
        <end position="219"/>
    </location>
</feature>
<evidence type="ECO:0000313" key="13">
    <source>
        <dbReference type="Proteomes" id="UP000054007"/>
    </source>
</evidence>
<keyword evidence="3" id="KW-0677">Repeat</keyword>
<evidence type="ECO:0000256" key="3">
    <source>
        <dbReference type="ARBA" id="ARBA00022737"/>
    </source>
</evidence>
<name>A0A0D7ATY5_9AGAR</name>
<feature type="domain" description="C2H2-type" evidence="11">
    <location>
        <begin position="309"/>
        <end position="339"/>
    </location>
</feature>
<accession>A0A0D7ATY5</accession>
<reference evidence="12 13" key="1">
    <citation type="journal article" date="2015" name="Fungal Genet. Biol.">
        <title>Evolution of novel wood decay mechanisms in Agaricales revealed by the genome sequences of Fistulina hepatica and Cylindrobasidium torrendii.</title>
        <authorList>
            <person name="Floudas D."/>
            <person name="Held B.W."/>
            <person name="Riley R."/>
            <person name="Nagy L.G."/>
            <person name="Koehler G."/>
            <person name="Ransdell A.S."/>
            <person name="Younus H."/>
            <person name="Chow J."/>
            <person name="Chiniquy J."/>
            <person name="Lipzen A."/>
            <person name="Tritt A."/>
            <person name="Sun H."/>
            <person name="Haridas S."/>
            <person name="LaButti K."/>
            <person name="Ohm R.A."/>
            <person name="Kues U."/>
            <person name="Blanchette R.A."/>
            <person name="Grigoriev I.V."/>
            <person name="Minto R.E."/>
            <person name="Hibbett D.S."/>
        </authorList>
    </citation>
    <scope>NUCLEOTIDE SEQUENCE [LARGE SCALE GENOMIC DNA]</scope>
    <source>
        <strain evidence="12 13">FP15055 ss-10</strain>
    </source>
</reference>
<dbReference type="InterPro" id="IPR051061">
    <property type="entry name" value="Zinc_finger_trans_reg"/>
</dbReference>
<dbReference type="PROSITE" id="PS50157">
    <property type="entry name" value="ZINC_FINGER_C2H2_2"/>
    <property type="match status" value="7"/>
</dbReference>
<keyword evidence="5" id="KW-0862">Zinc</keyword>
<sequence>MQTSTVTVPPSVLGKRKTRSGLILRLETSSEQSDSDYTPQASTSKQVLEEIEELADRPSKSKQRPRKYKCSHDGCDKAYTKPVKLAEHELTHTGDRPHTCDNCGKSYTRHDHLLVHKRAHLPVSERPLACDRPHCEKRFWTNQHLKRHLEWHTGFEIKCAWEGCNETFPKNHQLRAHIAEVHFPEDTKPYICAHDGCIKSYNTQQLLDNHARSHRKQYICSHAQCLAGDFSSIFTTWSALQHHMKVDHPPTCPYPECNGRTFKQPKNLRGHLKIHEQREIEAELNGKEEESDEERPRKRRRGGEVGRDFSCDVSECTKAFKSKRALSGHHKVVHLKIRDFTCPYDDCDQKFAYKHVMQRHIARDHEQPKEDDADDESETNNRPKPRRTKKKKAVKIELDPFDVDVMTGNHYKQHATKLLQMPAENADENQTEKVPVYLPCPFPALEIPFTVGGNEDVKLRGHACDYVFSRAYDIKRHLQRAHGVETEKADVKRWVKQERREKEQWAAEGLLMLST</sequence>
<feature type="compositionally biased region" description="Polar residues" evidence="10">
    <location>
        <begin position="27"/>
        <end position="46"/>
    </location>
</feature>
<comment type="subcellular location">
    <subcellularLocation>
        <location evidence="1">Nucleus</location>
    </subcellularLocation>
</comment>
<evidence type="ECO:0000256" key="9">
    <source>
        <dbReference type="PROSITE-ProRule" id="PRU00042"/>
    </source>
</evidence>
<dbReference type="EMBL" id="KN880864">
    <property type="protein sequence ID" value="KIY61828.1"/>
    <property type="molecule type" value="Genomic_DNA"/>
</dbReference>
<keyword evidence="13" id="KW-1185">Reference proteome</keyword>
<evidence type="ECO:0000256" key="7">
    <source>
        <dbReference type="ARBA" id="ARBA00023163"/>
    </source>
</evidence>
<feature type="region of interest" description="Disordered" evidence="10">
    <location>
        <begin position="1"/>
        <end position="20"/>
    </location>
</feature>
<evidence type="ECO:0000313" key="12">
    <source>
        <dbReference type="EMBL" id="KIY61828.1"/>
    </source>
</evidence>
<feature type="domain" description="C2H2-type" evidence="11">
    <location>
        <begin position="68"/>
        <end position="97"/>
    </location>
</feature>
<dbReference type="STRING" id="1314674.A0A0D7ATY5"/>
<dbReference type="InterPro" id="IPR036236">
    <property type="entry name" value="Znf_C2H2_sf"/>
</dbReference>
<keyword evidence="6" id="KW-0805">Transcription regulation</keyword>
<evidence type="ECO:0000259" key="11">
    <source>
        <dbReference type="PROSITE" id="PS50157"/>
    </source>
</evidence>
<evidence type="ECO:0000256" key="2">
    <source>
        <dbReference type="ARBA" id="ARBA00022723"/>
    </source>
</evidence>
<dbReference type="GO" id="GO:0005634">
    <property type="term" value="C:nucleus"/>
    <property type="evidence" value="ECO:0007669"/>
    <property type="project" value="UniProtKB-SubCell"/>
</dbReference>
<dbReference type="FunFam" id="3.30.160.60:FF:000100">
    <property type="entry name" value="Zinc finger 45-like"/>
    <property type="match status" value="1"/>
</dbReference>
<evidence type="ECO:0000256" key="10">
    <source>
        <dbReference type="SAM" id="MobiDB-lite"/>
    </source>
</evidence>
<dbReference type="GO" id="GO:0008270">
    <property type="term" value="F:zinc ion binding"/>
    <property type="evidence" value="ECO:0007669"/>
    <property type="project" value="UniProtKB-KW"/>
</dbReference>
<proteinExistence type="predicted"/>